<dbReference type="Proteomes" id="UP000324022">
    <property type="component" value="Unassembled WGS sequence"/>
</dbReference>
<keyword evidence="3" id="KW-1185">Reference proteome</keyword>
<evidence type="ECO:0000256" key="1">
    <source>
        <dbReference type="SAM" id="Phobius"/>
    </source>
</evidence>
<dbReference type="OrthoDB" id="10448587at2759"/>
<gene>
    <name evidence="2" type="ORF">UTRI_00061_B</name>
</gene>
<dbReference type="AlphaFoldDB" id="A0A5C3DR42"/>
<feature type="transmembrane region" description="Helical" evidence="1">
    <location>
        <begin position="75"/>
        <end position="97"/>
    </location>
</feature>
<feature type="transmembrane region" description="Helical" evidence="1">
    <location>
        <begin position="40"/>
        <end position="60"/>
    </location>
</feature>
<keyword evidence="1" id="KW-0812">Transmembrane</keyword>
<feature type="transmembrane region" description="Helical" evidence="1">
    <location>
        <begin position="118"/>
        <end position="139"/>
    </location>
</feature>
<name>A0A5C3DR42_9BASI</name>
<proteinExistence type="predicted"/>
<protein>
    <submittedName>
        <fullName evidence="2">Uncharacterized protein</fullName>
    </submittedName>
</protein>
<sequence>MTTALFYLPTHVPAVRDPAKSSRNLAYLSKRPRDFVSRQYVLWIFVVLSITSPAFVALLLTPTENDAVYIPANSLFQVFPLGLLLALLISPLTLGVSPSSHVAPYKEQAAGVRLVVRLFQAVSWLLTLIWWTGIAALFIKPAVTDEAIYGSHNKSISPIITLFLAGQWEWAAPNIRELRGGPLFFFANMMSTILAVWSSQAESGYAPSVAQAIVLGPPFAIARSMAKTWSNAL</sequence>
<dbReference type="EMBL" id="OOIN01000001">
    <property type="protein sequence ID" value="SPO19676.1"/>
    <property type="molecule type" value="Genomic_DNA"/>
</dbReference>
<evidence type="ECO:0000313" key="2">
    <source>
        <dbReference type="EMBL" id="SPO19676.1"/>
    </source>
</evidence>
<accession>A0A5C3DR42</accession>
<organism evidence="2 3">
    <name type="scientific">Ustilago trichophora</name>
    <dbReference type="NCBI Taxonomy" id="86804"/>
    <lineage>
        <taxon>Eukaryota</taxon>
        <taxon>Fungi</taxon>
        <taxon>Dikarya</taxon>
        <taxon>Basidiomycota</taxon>
        <taxon>Ustilaginomycotina</taxon>
        <taxon>Ustilaginomycetes</taxon>
        <taxon>Ustilaginales</taxon>
        <taxon>Ustilaginaceae</taxon>
        <taxon>Ustilago</taxon>
    </lineage>
</organism>
<keyword evidence="1" id="KW-0472">Membrane</keyword>
<keyword evidence="1" id="KW-1133">Transmembrane helix</keyword>
<reference evidence="2 3" key="1">
    <citation type="submission" date="2018-03" db="EMBL/GenBank/DDBJ databases">
        <authorList>
            <person name="Guldener U."/>
        </authorList>
    </citation>
    <scope>NUCLEOTIDE SEQUENCE [LARGE SCALE GENOMIC DNA]</scope>
    <source>
        <strain evidence="2 3">NBRC100155</strain>
    </source>
</reference>
<evidence type="ECO:0000313" key="3">
    <source>
        <dbReference type="Proteomes" id="UP000324022"/>
    </source>
</evidence>